<keyword evidence="6" id="KW-1185">Reference proteome</keyword>
<accession>A0ABN9MSA8</accession>
<dbReference type="SMART" id="SM00558">
    <property type="entry name" value="JmjC"/>
    <property type="match status" value="1"/>
</dbReference>
<evidence type="ECO:0008006" key="7">
    <source>
        <dbReference type="Google" id="ProtNLM"/>
    </source>
</evidence>
<organism evidence="5 6">
    <name type="scientific">Ranitomeya imitator</name>
    <name type="common">mimic poison frog</name>
    <dbReference type="NCBI Taxonomy" id="111125"/>
    <lineage>
        <taxon>Eukaryota</taxon>
        <taxon>Metazoa</taxon>
        <taxon>Chordata</taxon>
        <taxon>Craniata</taxon>
        <taxon>Vertebrata</taxon>
        <taxon>Euteleostomi</taxon>
        <taxon>Amphibia</taxon>
        <taxon>Batrachia</taxon>
        <taxon>Anura</taxon>
        <taxon>Neobatrachia</taxon>
        <taxon>Hyloidea</taxon>
        <taxon>Dendrobatidae</taxon>
        <taxon>Dendrobatinae</taxon>
        <taxon>Ranitomeya</taxon>
    </lineage>
</organism>
<evidence type="ECO:0000256" key="1">
    <source>
        <dbReference type="ARBA" id="ARBA00022853"/>
    </source>
</evidence>
<feature type="transmembrane region" description="Helical" evidence="2">
    <location>
        <begin position="320"/>
        <end position="339"/>
    </location>
</feature>
<dbReference type="InterPro" id="IPR003347">
    <property type="entry name" value="JmjC_dom"/>
</dbReference>
<keyword evidence="1" id="KW-0156">Chromatin regulator</keyword>
<dbReference type="EMBL" id="CAUEEQ010079546">
    <property type="protein sequence ID" value="CAJ0968678.1"/>
    <property type="molecule type" value="Genomic_DNA"/>
</dbReference>
<dbReference type="PANTHER" id="PTHR10694:SF7">
    <property type="entry name" value="[HISTONE H3]-TRIMETHYL-L-LYSINE(9) DEMETHYLASE"/>
    <property type="match status" value="1"/>
</dbReference>
<keyword evidence="2" id="KW-1133">Transmembrane helix</keyword>
<protein>
    <recommendedName>
        <fullName evidence="7">Lysine-specific demethylase 4B</fullName>
    </recommendedName>
</protein>
<dbReference type="PROSITE" id="PS51183">
    <property type="entry name" value="JMJN"/>
    <property type="match status" value="1"/>
</dbReference>
<keyword evidence="2" id="KW-0472">Membrane</keyword>
<gene>
    <name evidence="5" type="ORF">RIMI_LOCUS23319805</name>
</gene>
<dbReference type="PROSITE" id="PS51184">
    <property type="entry name" value="JMJC"/>
    <property type="match status" value="1"/>
</dbReference>
<feature type="transmembrane region" description="Helical" evidence="2">
    <location>
        <begin position="345"/>
        <end position="371"/>
    </location>
</feature>
<proteinExistence type="predicted"/>
<reference evidence="5" key="1">
    <citation type="submission" date="2023-07" db="EMBL/GenBank/DDBJ databases">
        <authorList>
            <person name="Stuckert A."/>
        </authorList>
    </citation>
    <scope>NUCLEOTIDE SEQUENCE</scope>
</reference>
<evidence type="ECO:0000313" key="5">
    <source>
        <dbReference type="EMBL" id="CAJ0968678.1"/>
    </source>
</evidence>
<dbReference type="PANTHER" id="PTHR10694">
    <property type="entry name" value="LYSINE-SPECIFIC DEMETHYLASE"/>
    <property type="match status" value="1"/>
</dbReference>
<comment type="caution">
    <text evidence="5">The sequence shown here is derived from an EMBL/GenBank/DDBJ whole genome shotgun (WGS) entry which is preliminary data.</text>
</comment>
<keyword evidence="2" id="KW-0812">Transmembrane</keyword>
<name>A0ABN9MSA8_9NEOB</name>
<feature type="domain" description="JmjC" evidence="4">
    <location>
        <begin position="243"/>
        <end position="381"/>
    </location>
</feature>
<dbReference type="SUPFAM" id="SSF51197">
    <property type="entry name" value="Clavaminate synthase-like"/>
    <property type="match status" value="1"/>
</dbReference>
<evidence type="ECO:0000259" key="4">
    <source>
        <dbReference type="PROSITE" id="PS51184"/>
    </source>
</evidence>
<dbReference type="Proteomes" id="UP001176940">
    <property type="component" value="Unassembled WGS sequence"/>
</dbReference>
<feature type="domain" description="JmjN" evidence="3">
    <location>
        <begin position="130"/>
        <end position="172"/>
    </location>
</feature>
<dbReference type="Gene3D" id="2.60.120.650">
    <property type="entry name" value="Cupin"/>
    <property type="match status" value="1"/>
</dbReference>
<evidence type="ECO:0000256" key="2">
    <source>
        <dbReference type="SAM" id="Phobius"/>
    </source>
</evidence>
<evidence type="ECO:0000313" key="6">
    <source>
        <dbReference type="Proteomes" id="UP001176940"/>
    </source>
</evidence>
<sequence length="381" mass="43171">MTSRSCDCDVITGPAREGPAMTSRSCDSHVMAGPSRAGVKKLRYLGTGRDNVRSRREEAAVSWDRQGQRQEQQQQHYMWHNAQALIFTDTNLSAYEVLISTTMPCTWESYFVEFIMGPETTPSQNSGCKIMTFRPTWEEFQDFGKYIAYIETQGAHRAGLAKIIPPKSGAHDEPSGDRSVRPLHSVQYPKKAMTVGEYRKLANSDQYCTPRHQDFDDLERKYWKNLTFMSPIYGADISGSLYDSDIHLWNIAGLKTLLDMVEHESGIIIEGVNTPYLYFGMWKTTFAWHTEDMDLYSINYLHFGEPKSWFILHQGKQLRIILLFFCFSVFHVVVSRVVVSSVVVSAVVVSAVVIGVVFRVVVIGVVFRVVVIGVGLPGRRL</sequence>
<dbReference type="InterPro" id="IPR003349">
    <property type="entry name" value="JmjN"/>
</dbReference>
<dbReference type="Pfam" id="PF02375">
    <property type="entry name" value="JmjN"/>
    <property type="match status" value="1"/>
</dbReference>
<dbReference type="Pfam" id="PF02373">
    <property type="entry name" value="JmjC"/>
    <property type="match status" value="1"/>
</dbReference>
<dbReference type="SMART" id="SM00545">
    <property type="entry name" value="JmjN"/>
    <property type="match status" value="1"/>
</dbReference>
<evidence type="ECO:0000259" key="3">
    <source>
        <dbReference type="PROSITE" id="PS51183"/>
    </source>
</evidence>